<dbReference type="GO" id="GO:0042910">
    <property type="term" value="F:xenobiotic transmembrane transporter activity"/>
    <property type="evidence" value="ECO:0007669"/>
    <property type="project" value="InterPro"/>
</dbReference>
<organism evidence="14 15">
    <name type="scientific">Hydrogeniiclostridium mannosilyticum</name>
    <dbReference type="NCBI Taxonomy" id="2764322"/>
    <lineage>
        <taxon>Bacteria</taxon>
        <taxon>Bacillati</taxon>
        <taxon>Bacillota</taxon>
        <taxon>Clostridia</taxon>
        <taxon>Eubacteriales</taxon>
        <taxon>Acutalibacteraceae</taxon>
        <taxon>Hydrogeniiclostridium</taxon>
    </lineage>
</organism>
<dbReference type="Pfam" id="PF01554">
    <property type="entry name" value="MatE"/>
    <property type="match status" value="2"/>
</dbReference>
<evidence type="ECO:0000256" key="7">
    <source>
        <dbReference type="ARBA" id="ARBA00022475"/>
    </source>
</evidence>
<evidence type="ECO:0000313" key="14">
    <source>
        <dbReference type="EMBL" id="RAQ29976.1"/>
    </source>
</evidence>
<feature type="transmembrane region" description="Helical" evidence="13">
    <location>
        <begin position="165"/>
        <end position="187"/>
    </location>
</feature>
<gene>
    <name evidence="14" type="ORF">DPQ25_00175</name>
</gene>
<evidence type="ECO:0000256" key="5">
    <source>
        <dbReference type="ARBA" id="ARBA00022448"/>
    </source>
</evidence>
<feature type="transmembrane region" description="Helical" evidence="13">
    <location>
        <begin position="138"/>
        <end position="158"/>
    </location>
</feature>
<dbReference type="Proteomes" id="UP000249377">
    <property type="component" value="Unassembled WGS sequence"/>
</dbReference>
<evidence type="ECO:0000256" key="10">
    <source>
        <dbReference type="ARBA" id="ARBA00023065"/>
    </source>
</evidence>
<dbReference type="PANTHER" id="PTHR43298">
    <property type="entry name" value="MULTIDRUG RESISTANCE PROTEIN NORM-RELATED"/>
    <property type="match status" value="1"/>
</dbReference>
<accession>A0A328UEC3</accession>
<proteinExistence type="inferred from homology"/>
<keyword evidence="7" id="KW-1003">Cell membrane</keyword>
<feature type="transmembrane region" description="Helical" evidence="13">
    <location>
        <begin position="97"/>
        <end position="118"/>
    </location>
</feature>
<evidence type="ECO:0000256" key="3">
    <source>
        <dbReference type="ARBA" id="ARBA00010199"/>
    </source>
</evidence>
<dbReference type="GO" id="GO:0015297">
    <property type="term" value="F:antiporter activity"/>
    <property type="evidence" value="ECO:0007669"/>
    <property type="project" value="UniProtKB-KW"/>
</dbReference>
<dbReference type="InterPro" id="IPR050222">
    <property type="entry name" value="MATE_MdtK"/>
</dbReference>
<dbReference type="AlphaFoldDB" id="A0A328UEC3"/>
<keyword evidence="6" id="KW-0050">Antiport</keyword>
<dbReference type="GO" id="GO:0006811">
    <property type="term" value="P:monoatomic ion transport"/>
    <property type="evidence" value="ECO:0007669"/>
    <property type="project" value="UniProtKB-KW"/>
</dbReference>
<evidence type="ECO:0000256" key="9">
    <source>
        <dbReference type="ARBA" id="ARBA00022989"/>
    </source>
</evidence>
<evidence type="ECO:0000256" key="11">
    <source>
        <dbReference type="ARBA" id="ARBA00023136"/>
    </source>
</evidence>
<dbReference type="InterPro" id="IPR048279">
    <property type="entry name" value="MdtK-like"/>
</dbReference>
<keyword evidence="9 13" id="KW-1133">Transmembrane helix</keyword>
<name>A0A328UEC3_9FIRM</name>
<keyword evidence="10" id="KW-0406">Ion transport</keyword>
<feature type="transmembrane region" description="Helical" evidence="13">
    <location>
        <begin position="12"/>
        <end position="31"/>
    </location>
</feature>
<evidence type="ECO:0000256" key="2">
    <source>
        <dbReference type="ARBA" id="ARBA00004651"/>
    </source>
</evidence>
<dbReference type="PIRSF" id="PIRSF006603">
    <property type="entry name" value="DinF"/>
    <property type="match status" value="1"/>
</dbReference>
<dbReference type="CDD" id="cd13138">
    <property type="entry name" value="MATE_yoeA_like"/>
    <property type="match status" value="1"/>
</dbReference>
<feature type="transmembrane region" description="Helical" evidence="13">
    <location>
        <begin position="361"/>
        <end position="378"/>
    </location>
</feature>
<comment type="similarity">
    <text evidence="3">Belongs to the multi antimicrobial extrusion (MATE) (TC 2.A.66.1) family.</text>
</comment>
<evidence type="ECO:0000256" key="1">
    <source>
        <dbReference type="ARBA" id="ARBA00003408"/>
    </source>
</evidence>
<feature type="transmembrane region" description="Helical" evidence="13">
    <location>
        <begin position="316"/>
        <end position="335"/>
    </location>
</feature>
<evidence type="ECO:0000256" key="6">
    <source>
        <dbReference type="ARBA" id="ARBA00022449"/>
    </source>
</evidence>
<feature type="transmembrane region" description="Helical" evidence="13">
    <location>
        <begin position="43"/>
        <end position="76"/>
    </location>
</feature>
<keyword evidence="8 13" id="KW-0812">Transmembrane</keyword>
<sequence>MTRDLTQGSPVKLMLAFSVPLLIGNVFQQFYNMVDSIIVGQYLGMQALAAVGISGSIIFLILGFCTGLTGGFSVVIAQRFGAGDEDELRHSVAMSTVLCILISVVLTVISVAATWPLLELMNTPEDTIQFTYDYVVVIFYGISASVFYNMISGVLRALGDSKTPLYFLIVASVLNVVLDIVFIRYFYMGVAGAAWATIISQAVSGFLCLFYTAKKFPVLKFQRKDWKIRASTCGLLMRIGSPMAFQFSITAVGVIVLQGAINRFGSVMVAGFSAAAKVEQLIEQPLATMGVTIATYAGQNYGAGKIDRLKEGVRKCVWLTLAATALGMLIAFFFWEPLVRLFITGTDDQTIGIALNAAQQYLYIVIIFLVFLGLLFVYRNALQGVGRSFMPLMGGVAELVIRVAVALMAPLIGYAGVCFATPIAWAAAAIPLIITWFIYEKKILLEPAG</sequence>
<evidence type="ECO:0000313" key="15">
    <source>
        <dbReference type="Proteomes" id="UP000249377"/>
    </source>
</evidence>
<dbReference type="RefSeq" id="WP_112331172.1">
    <property type="nucleotide sequence ID" value="NZ_JADPHD010000001.1"/>
</dbReference>
<keyword evidence="5" id="KW-0813">Transport</keyword>
<comment type="function">
    <text evidence="1">Multidrug efflux pump.</text>
</comment>
<protein>
    <recommendedName>
        <fullName evidence="4">Probable multidrug resistance protein NorM</fullName>
    </recommendedName>
    <alternativeName>
        <fullName evidence="12">Multidrug-efflux transporter</fullName>
    </alternativeName>
</protein>
<evidence type="ECO:0000256" key="8">
    <source>
        <dbReference type="ARBA" id="ARBA00022692"/>
    </source>
</evidence>
<evidence type="ECO:0000256" key="12">
    <source>
        <dbReference type="ARBA" id="ARBA00031636"/>
    </source>
</evidence>
<reference evidence="14 15" key="1">
    <citation type="submission" date="2018-06" db="EMBL/GenBank/DDBJ databases">
        <title>Noncontiguous genome sequence of Ruminococcaceae bacterium ASD2818.</title>
        <authorList>
            <person name="Chaplin A.V."/>
            <person name="Sokolova S.R."/>
            <person name="Kochetkova T.O."/>
            <person name="Goltsov A.Y."/>
            <person name="Trofimov D.Y."/>
            <person name="Efimov B.A."/>
        </authorList>
    </citation>
    <scope>NUCLEOTIDE SEQUENCE [LARGE SCALE GENOMIC DNA]</scope>
    <source>
        <strain evidence="14 15">ASD2818</strain>
    </source>
</reference>
<comment type="caution">
    <text evidence="14">The sequence shown here is derived from an EMBL/GenBank/DDBJ whole genome shotgun (WGS) entry which is preliminary data.</text>
</comment>
<dbReference type="GO" id="GO:0005886">
    <property type="term" value="C:plasma membrane"/>
    <property type="evidence" value="ECO:0007669"/>
    <property type="project" value="UniProtKB-SubCell"/>
</dbReference>
<dbReference type="InterPro" id="IPR002528">
    <property type="entry name" value="MATE_fam"/>
</dbReference>
<dbReference type="NCBIfam" id="TIGR00797">
    <property type="entry name" value="matE"/>
    <property type="match status" value="1"/>
</dbReference>
<evidence type="ECO:0000256" key="13">
    <source>
        <dbReference type="SAM" id="Phobius"/>
    </source>
</evidence>
<keyword evidence="15" id="KW-1185">Reference proteome</keyword>
<comment type="subcellular location">
    <subcellularLocation>
        <location evidence="2">Cell membrane</location>
        <topology evidence="2">Multi-pass membrane protein</topology>
    </subcellularLocation>
</comment>
<feature type="transmembrane region" description="Helical" evidence="13">
    <location>
        <begin position="193"/>
        <end position="213"/>
    </location>
</feature>
<keyword evidence="11 13" id="KW-0472">Membrane</keyword>
<evidence type="ECO:0000256" key="4">
    <source>
        <dbReference type="ARBA" id="ARBA00020268"/>
    </source>
</evidence>
<dbReference type="PANTHER" id="PTHR43298:SF2">
    <property type="entry name" value="FMN_FAD EXPORTER YEEO-RELATED"/>
    <property type="match status" value="1"/>
</dbReference>
<dbReference type="EMBL" id="QLYR01000001">
    <property type="protein sequence ID" value="RAQ29976.1"/>
    <property type="molecule type" value="Genomic_DNA"/>
</dbReference>